<dbReference type="InterPro" id="IPR003439">
    <property type="entry name" value="ABC_transporter-like_ATP-bd"/>
</dbReference>
<name>A0ABT9KFH3_9PAST</name>
<dbReference type="PROSITE" id="PS50893">
    <property type="entry name" value="ABC_TRANSPORTER_2"/>
    <property type="match status" value="1"/>
</dbReference>
<dbReference type="Gene3D" id="3.40.50.300">
    <property type="entry name" value="P-loop containing nucleotide triphosphate hydrolases"/>
    <property type="match status" value="1"/>
</dbReference>
<comment type="similarity">
    <text evidence="1">Belongs to the ABC transporter superfamily.</text>
</comment>
<dbReference type="Proteomes" id="UP001224083">
    <property type="component" value="Unassembled WGS sequence"/>
</dbReference>
<reference evidence="6 7" key="1">
    <citation type="submission" date="2022-12" db="EMBL/GenBank/DDBJ databases">
        <title>Genome sequence of Pasteurellaceae Bisgaard Taxon 45.</title>
        <authorList>
            <person name="Foggin C."/>
            <person name="Rosen L.E."/>
            <person name="Henton M."/>
            <person name="Buys A."/>
            <person name="Floyd T."/>
            <person name="Turner A.D."/>
            <person name="Tarbin J."/>
            <person name="Lloyd A.S."/>
            <person name="Chaitezvi C."/>
            <person name="Ellis R.J."/>
            <person name="Roberts H.C."/>
            <person name="Dastjerdi A."/>
            <person name="Nunez A."/>
            <person name="Van Vliet A.H."/>
            <person name="Steinbach F."/>
        </authorList>
    </citation>
    <scope>NUCLEOTIDE SEQUENCE [LARGE SCALE GENOMIC DNA]</scope>
    <source>
        <strain evidence="6 7">VF20HR</strain>
    </source>
</reference>
<feature type="domain" description="ABC transporter" evidence="5">
    <location>
        <begin position="10"/>
        <end position="220"/>
    </location>
</feature>
<comment type="caution">
    <text evidence="6">The sequence shown here is derived from an EMBL/GenBank/DDBJ whole genome shotgun (WGS) entry which is preliminary data.</text>
</comment>
<keyword evidence="7" id="KW-1185">Reference proteome</keyword>
<dbReference type="Pfam" id="PF00005">
    <property type="entry name" value="ABC_tran"/>
    <property type="match status" value="1"/>
</dbReference>
<dbReference type="PANTHER" id="PTHR43553:SF24">
    <property type="entry name" value="ENERGY-COUPLING FACTOR TRANSPORTER ATP-BINDING PROTEIN ECFA1"/>
    <property type="match status" value="1"/>
</dbReference>
<evidence type="ECO:0000313" key="6">
    <source>
        <dbReference type="EMBL" id="MDP9500810.1"/>
    </source>
</evidence>
<evidence type="ECO:0000256" key="2">
    <source>
        <dbReference type="ARBA" id="ARBA00022448"/>
    </source>
</evidence>
<dbReference type="InterPro" id="IPR015856">
    <property type="entry name" value="ABC_transpr_CbiO/EcfA_su"/>
</dbReference>
<dbReference type="SMART" id="SM00382">
    <property type="entry name" value="AAA"/>
    <property type="match status" value="1"/>
</dbReference>
<evidence type="ECO:0000313" key="7">
    <source>
        <dbReference type="Proteomes" id="UP001224083"/>
    </source>
</evidence>
<dbReference type="EMBL" id="JAQAHH010000006">
    <property type="protein sequence ID" value="MDP9500810.1"/>
    <property type="molecule type" value="Genomic_DNA"/>
</dbReference>
<keyword evidence="4 6" id="KW-0067">ATP-binding</keyword>
<evidence type="ECO:0000256" key="4">
    <source>
        <dbReference type="ARBA" id="ARBA00022840"/>
    </source>
</evidence>
<dbReference type="InterPro" id="IPR050095">
    <property type="entry name" value="ECF_ABC_transporter_ATP-bd"/>
</dbReference>
<protein>
    <submittedName>
        <fullName evidence="6">Energy-coupling factor ABC transporter ATP-binding protein</fullName>
    </submittedName>
</protein>
<accession>A0ABT9KFH3</accession>
<organism evidence="6 7">
    <name type="scientific">Bisgaard Taxon 45</name>
    <dbReference type="NCBI Taxonomy" id="304289"/>
    <lineage>
        <taxon>Bacteria</taxon>
        <taxon>Pseudomonadati</taxon>
        <taxon>Pseudomonadota</taxon>
        <taxon>Gammaproteobacteria</taxon>
        <taxon>Pasteurellales</taxon>
        <taxon>Pasteurellaceae</taxon>
    </lineage>
</organism>
<proteinExistence type="inferred from homology"/>
<dbReference type="InterPro" id="IPR027417">
    <property type="entry name" value="P-loop_NTPase"/>
</dbReference>
<evidence type="ECO:0000256" key="1">
    <source>
        <dbReference type="ARBA" id="ARBA00005417"/>
    </source>
</evidence>
<dbReference type="SUPFAM" id="SSF52540">
    <property type="entry name" value="P-loop containing nucleoside triphosphate hydrolases"/>
    <property type="match status" value="1"/>
</dbReference>
<dbReference type="InterPro" id="IPR003593">
    <property type="entry name" value="AAA+_ATPase"/>
</dbReference>
<evidence type="ECO:0000256" key="3">
    <source>
        <dbReference type="ARBA" id="ARBA00022741"/>
    </source>
</evidence>
<keyword evidence="2" id="KW-0813">Transport</keyword>
<keyword evidence="3" id="KW-0547">Nucleotide-binding</keyword>
<dbReference type="GO" id="GO:0005524">
    <property type="term" value="F:ATP binding"/>
    <property type="evidence" value="ECO:0007669"/>
    <property type="project" value="UniProtKB-KW"/>
</dbReference>
<gene>
    <name evidence="6" type="ORF">O7M46_07540</name>
</gene>
<sequence length="220" mass="24555">MINQTEHIVINTHDLSVIRQGKKILDRFNLTLQQNQRLCLHGPIGCGKTTLLHTLLGFIPFHGQIYLLGEECKTEKQFAQKRGKIGLLFQHPDDQLFGPTVHDDVAFGPLNQGKSKEEAYTIAEQQLEQLGISHLSMRYVNQLSGGEKNFTALAGILAMQPQVLLLDEPTNGLDPDNVSRLVNILLQTRLPMIIASHDMVFIQKMATDLIDMSAILPPSL</sequence>
<dbReference type="CDD" id="cd03225">
    <property type="entry name" value="ABC_cobalt_CbiO_domain1"/>
    <property type="match status" value="1"/>
</dbReference>
<dbReference type="PANTHER" id="PTHR43553">
    <property type="entry name" value="HEAVY METAL TRANSPORTER"/>
    <property type="match status" value="1"/>
</dbReference>
<evidence type="ECO:0000259" key="5">
    <source>
        <dbReference type="PROSITE" id="PS50893"/>
    </source>
</evidence>